<dbReference type="PANTHER" id="PTHR43712:SF2">
    <property type="entry name" value="O-METHYLTRANSFERASE CICE"/>
    <property type="match status" value="1"/>
</dbReference>
<dbReference type="PROSITE" id="PS51683">
    <property type="entry name" value="SAM_OMT_II"/>
    <property type="match status" value="1"/>
</dbReference>
<proteinExistence type="predicted"/>
<dbReference type="InterPro" id="IPR001077">
    <property type="entry name" value="COMT_C"/>
</dbReference>
<dbReference type="GO" id="GO:0008171">
    <property type="term" value="F:O-methyltransferase activity"/>
    <property type="evidence" value="ECO:0007669"/>
    <property type="project" value="InterPro"/>
</dbReference>
<dbReference type="Proteomes" id="UP001215280">
    <property type="component" value="Unassembled WGS sequence"/>
</dbReference>
<evidence type="ECO:0000256" key="1">
    <source>
        <dbReference type="ARBA" id="ARBA00022603"/>
    </source>
</evidence>
<dbReference type="SUPFAM" id="SSF53335">
    <property type="entry name" value="S-adenosyl-L-methionine-dependent methyltransferases"/>
    <property type="match status" value="1"/>
</dbReference>
<evidence type="ECO:0000259" key="4">
    <source>
        <dbReference type="Pfam" id="PF00891"/>
    </source>
</evidence>
<name>A0AAD7NH98_9AGAR</name>
<reference evidence="5" key="1">
    <citation type="submission" date="2023-03" db="EMBL/GenBank/DDBJ databases">
        <title>Massive genome expansion in bonnet fungi (Mycena s.s.) driven by repeated elements and novel gene families across ecological guilds.</title>
        <authorList>
            <consortium name="Lawrence Berkeley National Laboratory"/>
            <person name="Harder C.B."/>
            <person name="Miyauchi S."/>
            <person name="Viragh M."/>
            <person name="Kuo A."/>
            <person name="Thoen E."/>
            <person name="Andreopoulos B."/>
            <person name="Lu D."/>
            <person name="Skrede I."/>
            <person name="Drula E."/>
            <person name="Henrissat B."/>
            <person name="Morin E."/>
            <person name="Kohler A."/>
            <person name="Barry K."/>
            <person name="LaButti K."/>
            <person name="Morin E."/>
            <person name="Salamov A."/>
            <person name="Lipzen A."/>
            <person name="Mereny Z."/>
            <person name="Hegedus B."/>
            <person name="Baldrian P."/>
            <person name="Stursova M."/>
            <person name="Weitz H."/>
            <person name="Taylor A."/>
            <person name="Grigoriev I.V."/>
            <person name="Nagy L.G."/>
            <person name="Martin F."/>
            <person name="Kauserud H."/>
        </authorList>
    </citation>
    <scope>NUCLEOTIDE SEQUENCE</scope>
    <source>
        <strain evidence="5">CBHHK188m</strain>
    </source>
</reference>
<dbReference type="GO" id="GO:0032259">
    <property type="term" value="P:methylation"/>
    <property type="evidence" value="ECO:0007669"/>
    <property type="project" value="UniProtKB-KW"/>
</dbReference>
<keyword evidence="1 5" id="KW-0489">Methyltransferase</keyword>
<comment type="caution">
    <text evidence="5">The sequence shown here is derived from an EMBL/GenBank/DDBJ whole genome shotgun (WGS) entry which is preliminary data.</text>
</comment>
<dbReference type="Pfam" id="PF00891">
    <property type="entry name" value="Methyltransf_2"/>
    <property type="match status" value="1"/>
</dbReference>
<evidence type="ECO:0000256" key="3">
    <source>
        <dbReference type="ARBA" id="ARBA00022691"/>
    </source>
</evidence>
<dbReference type="InterPro" id="IPR029063">
    <property type="entry name" value="SAM-dependent_MTases_sf"/>
</dbReference>
<dbReference type="InterPro" id="IPR036390">
    <property type="entry name" value="WH_DNA-bd_sf"/>
</dbReference>
<evidence type="ECO:0000313" key="6">
    <source>
        <dbReference type="Proteomes" id="UP001215280"/>
    </source>
</evidence>
<organism evidence="5 6">
    <name type="scientific">Mycena maculata</name>
    <dbReference type="NCBI Taxonomy" id="230809"/>
    <lineage>
        <taxon>Eukaryota</taxon>
        <taxon>Fungi</taxon>
        <taxon>Dikarya</taxon>
        <taxon>Basidiomycota</taxon>
        <taxon>Agaricomycotina</taxon>
        <taxon>Agaricomycetes</taxon>
        <taxon>Agaricomycetidae</taxon>
        <taxon>Agaricales</taxon>
        <taxon>Marasmiineae</taxon>
        <taxon>Mycenaceae</taxon>
        <taxon>Mycena</taxon>
    </lineage>
</organism>
<gene>
    <name evidence="5" type="ORF">DFH07DRAFT_1060010</name>
</gene>
<feature type="domain" description="O-methyltransferase C-terminal" evidence="4">
    <location>
        <begin position="222"/>
        <end position="385"/>
    </location>
</feature>
<sequence>MEASADAALMELKALAAIINASIATIETAIKQNSSTYPLPRHGTVPFNPLSEGGRNIPEVQRAGLGIVSAASQLISIVRPPPLTLMAYAVQFNVSTALRIAIITHTAEILREAGAQGKHVNDVAQPTNVDPAKLARVLRLLATNHVFIEVSPDVFANNGLSSMLDTGKSVEEIIAEPDKKYEGTIAFGALLEHLCEDAFKCSTSLPDVIVDRHDVLSNDPNTTAFNRAFKTDLPFFEWLNRPEQARRMARFAVAMDGVRVSSSPNAILKGFGWENHSEGSLVVDVGGGVGSQYRAPVIREAVKFWTEKQPDHIKTGKVLFEPHDFFTQPVRKVSVFLLRMIMHDWSDEYCIKILRTLRAAADDSTKLLIIDNIISYACHESLAKEIPGAERQPPPEPLLPNFGQARVVHYCTDLTMMTFSNGQERTLLQLQALMKKSSWKLVEVFYGDPSAVGQSKAIGIPAS</sequence>
<dbReference type="PANTHER" id="PTHR43712">
    <property type="entry name" value="PUTATIVE (AFU_ORTHOLOGUE AFUA_4G14580)-RELATED"/>
    <property type="match status" value="1"/>
</dbReference>
<dbReference type="EMBL" id="JARJLG010000048">
    <property type="protein sequence ID" value="KAJ7760696.1"/>
    <property type="molecule type" value="Genomic_DNA"/>
</dbReference>
<keyword evidence="2" id="KW-0808">Transferase</keyword>
<dbReference type="Gene3D" id="1.10.10.10">
    <property type="entry name" value="Winged helix-like DNA-binding domain superfamily/Winged helix DNA-binding domain"/>
    <property type="match status" value="1"/>
</dbReference>
<dbReference type="Gene3D" id="3.40.50.150">
    <property type="entry name" value="Vaccinia Virus protein VP39"/>
    <property type="match status" value="1"/>
</dbReference>
<protein>
    <submittedName>
        <fullName evidence="5">S-adenosyl-L-methionine-dependent methyltransferase</fullName>
    </submittedName>
</protein>
<evidence type="ECO:0000256" key="2">
    <source>
        <dbReference type="ARBA" id="ARBA00022679"/>
    </source>
</evidence>
<dbReference type="SUPFAM" id="SSF46785">
    <property type="entry name" value="Winged helix' DNA-binding domain"/>
    <property type="match status" value="1"/>
</dbReference>
<keyword evidence="6" id="KW-1185">Reference proteome</keyword>
<dbReference type="InterPro" id="IPR016461">
    <property type="entry name" value="COMT-like"/>
</dbReference>
<dbReference type="AlphaFoldDB" id="A0AAD7NH98"/>
<accession>A0AAD7NH98</accession>
<dbReference type="InterPro" id="IPR036388">
    <property type="entry name" value="WH-like_DNA-bd_sf"/>
</dbReference>
<evidence type="ECO:0000313" key="5">
    <source>
        <dbReference type="EMBL" id="KAJ7760696.1"/>
    </source>
</evidence>
<keyword evidence="3" id="KW-0949">S-adenosyl-L-methionine</keyword>